<evidence type="ECO:0000256" key="1">
    <source>
        <dbReference type="SAM" id="SignalP"/>
    </source>
</evidence>
<keyword evidence="3" id="KW-1185">Reference proteome</keyword>
<dbReference type="RefSeq" id="WP_073492741.1">
    <property type="nucleotide sequence ID" value="NZ_FRBI01000001.1"/>
</dbReference>
<evidence type="ECO:0000313" key="2">
    <source>
        <dbReference type="EMBL" id="SHK66143.1"/>
    </source>
</evidence>
<evidence type="ECO:0000313" key="3">
    <source>
        <dbReference type="Proteomes" id="UP000184111"/>
    </source>
</evidence>
<dbReference type="AlphaFoldDB" id="A0A1M6UAE5"/>
<proteinExistence type="predicted"/>
<name>A0A1M6UAE5_9ACTN</name>
<gene>
    <name evidence="2" type="ORF">SAMN05216499_101299</name>
</gene>
<accession>A0A1M6UAE5</accession>
<dbReference type="OrthoDB" id="4331879at2"/>
<sequence length="199" mass="20518">MSRRSGAALLAVLSLAAGLTSGCGIRTTSVPVDAGPAPSRVSCAVPSPENSPDVADAQVVQVYLVCGMQTTPVPRTVQVRPRPADRVEQVRELVAQLQRSVLAAEAKADFSTTVPGTLEVTGPEPGDPADALRLGEPIEDLPSFALAQIVCTIAASPLASPGRSVVLGGTEHGAELRRYTCTPDLRTRPQAADTAGSQT</sequence>
<organism evidence="2 3">
    <name type="scientific">Actinacidiphila paucisporea</name>
    <dbReference type="NCBI Taxonomy" id="310782"/>
    <lineage>
        <taxon>Bacteria</taxon>
        <taxon>Bacillati</taxon>
        <taxon>Actinomycetota</taxon>
        <taxon>Actinomycetes</taxon>
        <taxon>Kitasatosporales</taxon>
        <taxon>Streptomycetaceae</taxon>
        <taxon>Actinacidiphila</taxon>
    </lineage>
</organism>
<feature type="chain" id="PRO_5038905635" description="Lipoprotein" evidence="1">
    <location>
        <begin position="23"/>
        <end position="199"/>
    </location>
</feature>
<dbReference type="PROSITE" id="PS51257">
    <property type="entry name" value="PROKAR_LIPOPROTEIN"/>
    <property type="match status" value="1"/>
</dbReference>
<protein>
    <recommendedName>
        <fullName evidence="4">Lipoprotein</fullName>
    </recommendedName>
</protein>
<keyword evidence="1" id="KW-0732">Signal</keyword>
<reference evidence="2 3" key="1">
    <citation type="submission" date="2016-11" db="EMBL/GenBank/DDBJ databases">
        <authorList>
            <person name="Jaros S."/>
            <person name="Januszkiewicz K."/>
            <person name="Wedrychowicz H."/>
        </authorList>
    </citation>
    <scope>NUCLEOTIDE SEQUENCE [LARGE SCALE GENOMIC DNA]</scope>
    <source>
        <strain evidence="2 3">CGMCC 4.2025</strain>
    </source>
</reference>
<dbReference type="STRING" id="310782.SAMN05216499_101299"/>
<feature type="signal peptide" evidence="1">
    <location>
        <begin position="1"/>
        <end position="22"/>
    </location>
</feature>
<dbReference type="Proteomes" id="UP000184111">
    <property type="component" value="Unassembled WGS sequence"/>
</dbReference>
<evidence type="ECO:0008006" key="4">
    <source>
        <dbReference type="Google" id="ProtNLM"/>
    </source>
</evidence>
<dbReference type="EMBL" id="FRBI01000001">
    <property type="protein sequence ID" value="SHK66143.1"/>
    <property type="molecule type" value="Genomic_DNA"/>
</dbReference>